<accession>A0A1N6MAT6</accession>
<dbReference type="PANTHER" id="PTHR39965:SF1">
    <property type="entry name" value="CRISPR SYSTEM CMR SUBUNIT CMR6"/>
    <property type="match status" value="1"/>
</dbReference>
<dbReference type="OrthoDB" id="9813956at2"/>
<dbReference type="Proteomes" id="UP000184774">
    <property type="component" value="Unassembled WGS sequence"/>
</dbReference>
<keyword evidence="1" id="KW-0051">Antiviral defense</keyword>
<protein>
    <submittedName>
        <fullName evidence="3">RAMP superfamily protein</fullName>
    </submittedName>
</protein>
<gene>
    <name evidence="3" type="ORF">VSP9026_04324</name>
</gene>
<organism evidence="3 4">
    <name type="scientific">Vibrio spartinae</name>
    <dbReference type="NCBI Taxonomy" id="1918945"/>
    <lineage>
        <taxon>Bacteria</taxon>
        <taxon>Pseudomonadati</taxon>
        <taxon>Pseudomonadota</taxon>
        <taxon>Gammaproteobacteria</taxon>
        <taxon>Vibrionales</taxon>
        <taxon>Vibrionaceae</taxon>
        <taxon>Vibrio</taxon>
    </lineage>
</organism>
<dbReference type="PANTHER" id="PTHR39965">
    <property type="entry name" value="CRISPR SYSTEM CMR SUBUNIT CMR6"/>
    <property type="match status" value="1"/>
</dbReference>
<dbReference type="RefSeq" id="WP_074374951.1">
    <property type="nucleotide sequence ID" value="NZ_AP024908.1"/>
</dbReference>
<proteinExistence type="predicted"/>
<name>A0A1N6MAT6_9VIBR</name>
<evidence type="ECO:0000313" key="3">
    <source>
        <dbReference type="EMBL" id="SIO96521.1"/>
    </source>
</evidence>
<evidence type="ECO:0000259" key="2">
    <source>
        <dbReference type="Pfam" id="PF03787"/>
    </source>
</evidence>
<dbReference type="InterPro" id="IPR005537">
    <property type="entry name" value="RAMP_III_fam"/>
</dbReference>
<dbReference type="NCBIfam" id="TIGR01898">
    <property type="entry name" value="cas_TM1791_cmr6"/>
    <property type="match status" value="1"/>
</dbReference>
<evidence type="ECO:0000313" key="4">
    <source>
        <dbReference type="Proteomes" id="UP000184774"/>
    </source>
</evidence>
<dbReference type="GO" id="GO:0051607">
    <property type="term" value="P:defense response to virus"/>
    <property type="evidence" value="ECO:0007669"/>
    <property type="project" value="UniProtKB-KW"/>
</dbReference>
<dbReference type="Pfam" id="PF03787">
    <property type="entry name" value="RAMPs"/>
    <property type="match status" value="1"/>
</dbReference>
<dbReference type="EMBL" id="FSSB01000030">
    <property type="protein sequence ID" value="SIO96521.1"/>
    <property type="molecule type" value="Genomic_DNA"/>
</dbReference>
<evidence type="ECO:0000256" key="1">
    <source>
        <dbReference type="ARBA" id="ARBA00023118"/>
    </source>
</evidence>
<dbReference type="AlphaFoldDB" id="A0A1N6MAT6"/>
<reference evidence="3 4" key="1">
    <citation type="submission" date="2016-12" db="EMBL/GenBank/DDBJ databases">
        <authorList>
            <person name="Song W.-J."/>
            <person name="Kurnit D.M."/>
        </authorList>
    </citation>
    <scope>NUCLEOTIDE SEQUENCE [LARGE SCALE GENOMIC DNA]</scope>
    <source>
        <strain evidence="3 4">CECT 9026</strain>
    </source>
</reference>
<feature type="domain" description="CRISPR type III-associated protein" evidence="2">
    <location>
        <begin position="94"/>
        <end position="260"/>
    </location>
</feature>
<dbReference type="InterPro" id="IPR010172">
    <property type="entry name" value="CRISPR-assoc_prot_TM1791"/>
</dbReference>
<sequence length="357" mass="40548">MSEPIPLVRKELKDGWRDTQSANPSLLMQKGFIEIENPKALKSSGEEAKKFAHLNKMAKLPAPSIYQRAFNRWFNLTSDSDHFGQRVMKLENRLLIGLSGSGALETGCSLSYGYGMPYIPGSSVKGVVRAWVEQNFKDNHPDELAELFGTRDSDDIDCVSGLVTFHDAWWIPHAKGNTKPKPFVLDVVTTHHQAYYNDKQAEPSDKDSPIPNHLLAVQGSFLFVIEGAPEHVELCQKMLTQALQDNGIGAKTAAGYGYFRGDDQEALDLLSCLQKLSRERRMSDEEKREYDVEHLTEKQLTTMFSKDLNKTKKRDDIQWLIAMVVKHHGEIIDSWKSETKKSSVNRWKAYNFLVEEQ</sequence>